<dbReference type="Gene3D" id="3.40.830.10">
    <property type="entry name" value="LigB-like"/>
    <property type="match status" value="1"/>
</dbReference>
<dbReference type="AlphaFoldDB" id="A0A6I6MUK9"/>
<evidence type="ECO:0000256" key="5">
    <source>
        <dbReference type="ARBA" id="ARBA00023002"/>
    </source>
</evidence>
<comment type="cofactor">
    <cofactor evidence="1">
        <name>Zn(2+)</name>
        <dbReference type="ChEBI" id="CHEBI:29105"/>
    </cofactor>
</comment>
<name>A0A6I6MUK9_9CAUL</name>
<keyword evidence="3" id="KW-0479">Metal-binding</keyword>
<keyword evidence="4" id="KW-0862">Zinc</keyword>
<organism evidence="7 8">
    <name type="scientific">Terricaulis silvestris</name>
    <dbReference type="NCBI Taxonomy" id="2686094"/>
    <lineage>
        <taxon>Bacteria</taxon>
        <taxon>Pseudomonadati</taxon>
        <taxon>Pseudomonadota</taxon>
        <taxon>Alphaproteobacteria</taxon>
        <taxon>Caulobacterales</taxon>
        <taxon>Caulobacteraceae</taxon>
        <taxon>Terricaulis</taxon>
    </lineage>
</organism>
<comment type="similarity">
    <text evidence="2">Belongs to the DODA-type extradiol aromatic ring-opening dioxygenase family.</text>
</comment>
<keyword evidence="5" id="KW-0560">Oxidoreductase</keyword>
<evidence type="ECO:0000256" key="1">
    <source>
        <dbReference type="ARBA" id="ARBA00001947"/>
    </source>
</evidence>
<dbReference type="GO" id="GO:0008198">
    <property type="term" value="F:ferrous iron binding"/>
    <property type="evidence" value="ECO:0007669"/>
    <property type="project" value="InterPro"/>
</dbReference>
<gene>
    <name evidence="7" type="ORF">DSM104635_02191</name>
</gene>
<evidence type="ECO:0000259" key="6">
    <source>
        <dbReference type="Pfam" id="PF02900"/>
    </source>
</evidence>
<evidence type="ECO:0000256" key="2">
    <source>
        <dbReference type="ARBA" id="ARBA00007581"/>
    </source>
</evidence>
<keyword evidence="8" id="KW-1185">Reference proteome</keyword>
<evidence type="ECO:0000313" key="8">
    <source>
        <dbReference type="Proteomes" id="UP000431269"/>
    </source>
</evidence>
<evidence type="ECO:0000256" key="3">
    <source>
        <dbReference type="ARBA" id="ARBA00022723"/>
    </source>
</evidence>
<evidence type="ECO:0000313" key="7">
    <source>
        <dbReference type="EMBL" id="QGZ95342.1"/>
    </source>
</evidence>
<reference evidence="8" key="1">
    <citation type="submission" date="2019-12" db="EMBL/GenBank/DDBJ databases">
        <title>Complete genome of Terracaulis silvestris 0127_4.</title>
        <authorList>
            <person name="Vieira S."/>
            <person name="Riedel T."/>
            <person name="Sproer C."/>
            <person name="Pascual J."/>
            <person name="Boedeker C."/>
            <person name="Overmann J."/>
        </authorList>
    </citation>
    <scope>NUCLEOTIDE SEQUENCE [LARGE SCALE GENOMIC DNA]</scope>
    <source>
        <strain evidence="8">0127_4</strain>
    </source>
</reference>
<dbReference type="RefSeq" id="WP_158766211.1">
    <property type="nucleotide sequence ID" value="NZ_CP047045.1"/>
</dbReference>
<dbReference type="EMBL" id="CP047045">
    <property type="protein sequence ID" value="QGZ95342.1"/>
    <property type="molecule type" value="Genomic_DNA"/>
</dbReference>
<dbReference type="KEGG" id="tsv:DSM104635_02191"/>
<dbReference type="NCBIfam" id="NF007914">
    <property type="entry name" value="PRK10628.1"/>
    <property type="match status" value="1"/>
</dbReference>
<dbReference type="InterPro" id="IPR004183">
    <property type="entry name" value="Xdiol_dOase_suB"/>
</dbReference>
<keyword evidence="7" id="KW-0223">Dioxygenase</keyword>
<dbReference type="CDD" id="cd07363">
    <property type="entry name" value="45_DOPA_Dioxygenase"/>
    <property type="match status" value="1"/>
</dbReference>
<dbReference type="SUPFAM" id="SSF53213">
    <property type="entry name" value="LigB-like"/>
    <property type="match status" value="1"/>
</dbReference>
<sequence>MTRAPALFIGHGSPMNAIEDTPSSRGWAEIARAFPKPAAVVVISAHWVTEGVRVTSNAKPETIHDFGRGFPQALFDVQYPAPGDPALARAIVEKLTAFGAQLDDSWGLDHGAWSVLRRMYPDADIPIVQVSLDARRPPQEHYAIGKALADLRDDNVLVLAAGNIVHNLPAFFRTKELLPWVREFDDFITGAASTGDDAAVLNYASRPDARDAAPDWEHFFPVFYALAVRRDGETPYIFNKHYEPGISMTAFGYGLPA</sequence>
<dbReference type="GO" id="GO:0016702">
    <property type="term" value="F:oxidoreductase activity, acting on single donors with incorporation of molecular oxygen, incorporation of two atoms of oxygen"/>
    <property type="evidence" value="ECO:0007669"/>
    <property type="project" value="UniProtKB-ARBA"/>
</dbReference>
<evidence type="ECO:0000256" key="4">
    <source>
        <dbReference type="ARBA" id="ARBA00022833"/>
    </source>
</evidence>
<dbReference type="Pfam" id="PF02900">
    <property type="entry name" value="LigB"/>
    <property type="match status" value="1"/>
</dbReference>
<dbReference type="GO" id="GO:0008270">
    <property type="term" value="F:zinc ion binding"/>
    <property type="evidence" value="ECO:0007669"/>
    <property type="project" value="InterPro"/>
</dbReference>
<feature type="domain" description="Extradiol ring-cleavage dioxygenase class III enzyme subunit B" evidence="6">
    <location>
        <begin position="7"/>
        <end position="231"/>
    </location>
</feature>
<dbReference type="PIRSF" id="PIRSF006157">
    <property type="entry name" value="Doxgns_DODA"/>
    <property type="match status" value="1"/>
</dbReference>
<accession>A0A6I6MUK9</accession>
<dbReference type="PANTHER" id="PTHR30096">
    <property type="entry name" value="4,5-DOPA DIOXYGENASE EXTRADIOL-LIKE PROTEIN"/>
    <property type="match status" value="1"/>
</dbReference>
<dbReference type="InterPro" id="IPR014436">
    <property type="entry name" value="Extradiol_dOase_DODA"/>
</dbReference>
<dbReference type="Proteomes" id="UP000431269">
    <property type="component" value="Chromosome"/>
</dbReference>
<dbReference type="PANTHER" id="PTHR30096:SF0">
    <property type="entry name" value="4,5-DOPA DIOXYGENASE EXTRADIOL-LIKE PROTEIN"/>
    <property type="match status" value="1"/>
</dbReference>
<protein>
    <submittedName>
        <fullName evidence="7">LigB family dioxygenase</fullName>
    </submittedName>
</protein>
<proteinExistence type="inferred from homology"/>